<dbReference type="PROSITE" id="PS50846">
    <property type="entry name" value="HMA_2"/>
    <property type="match status" value="1"/>
</dbReference>
<dbReference type="STRING" id="366584.SAMN05216377_10934"/>
<dbReference type="CDD" id="cd00371">
    <property type="entry name" value="HMA"/>
    <property type="match status" value="1"/>
</dbReference>
<accession>A0A1G7RKC6</accession>
<name>A0A1G7RKC6_PSEOR</name>
<organism evidence="3 4">
    <name type="scientific">Pseudonocardia oroxyli</name>
    <dbReference type="NCBI Taxonomy" id="366584"/>
    <lineage>
        <taxon>Bacteria</taxon>
        <taxon>Bacillati</taxon>
        <taxon>Actinomycetota</taxon>
        <taxon>Actinomycetes</taxon>
        <taxon>Pseudonocardiales</taxon>
        <taxon>Pseudonocardiaceae</taxon>
        <taxon>Pseudonocardia</taxon>
    </lineage>
</organism>
<dbReference type="Proteomes" id="UP000198967">
    <property type="component" value="Unassembled WGS sequence"/>
</dbReference>
<evidence type="ECO:0000313" key="4">
    <source>
        <dbReference type="Proteomes" id="UP000198967"/>
    </source>
</evidence>
<dbReference type="AlphaFoldDB" id="A0A1G7RKC6"/>
<keyword evidence="1" id="KW-0479">Metal-binding</keyword>
<dbReference type="InterPro" id="IPR017969">
    <property type="entry name" value="Heavy-metal-associated_CS"/>
</dbReference>
<dbReference type="OrthoDB" id="9813965at2"/>
<dbReference type="InterPro" id="IPR000428">
    <property type="entry name" value="Cu-bd"/>
</dbReference>
<dbReference type="PROSITE" id="PS01047">
    <property type="entry name" value="HMA_1"/>
    <property type="match status" value="1"/>
</dbReference>
<protein>
    <submittedName>
        <fullName evidence="3">Copper ion binding protein</fullName>
    </submittedName>
</protein>
<proteinExistence type="predicted"/>
<dbReference type="GO" id="GO:0006825">
    <property type="term" value="P:copper ion transport"/>
    <property type="evidence" value="ECO:0007669"/>
    <property type="project" value="InterPro"/>
</dbReference>
<dbReference type="Gene3D" id="3.30.70.100">
    <property type="match status" value="1"/>
</dbReference>
<dbReference type="EMBL" id="FNBE01000009">
    <property type="protein sequence ID" value="SDG10510.1"/>
    <property type="molecule type" value="Genomic_DNA"/>
</dbReference>
<evidence type="ECO:0000259" key="2">
    <source>
        <dbReference type="PROSITE" id="PS50846"/>
    </source>
</evidence>
<feature type="domain" description="HMA" evidence="2">
    <location>
        <begin position="7"/>
        <end position="72"/>
    </location>
</feature>
<keyword evidence="4" id="KW-1185">Reference proteome</keyword>
<dbReference type="InterPro" id="IPR006121">
    <property type="entry name" value="HMA_dom"/>
</dbReference>
<gene>
    <name evidence="3" type="ORF">SAMN05216377_10934</name>
</gene>
<sequence length="72" mass="7495">MTVQTPFQTTVTVVGMTCNHCTSSVQEEVGEIAGVRSVDVVLDSGAVTISSDRPLARPEIEAAVVEAGYTLA</sequence>
<dbReference type="InterPro" id="IPR036163">
    <property type="entry name" value="HMA_dom_sf"/>
</dbReference>
<dbReference type="RefSeq" id="WP_093084439.1">
    <property type="nucleotide sequence ID" value="NZ_FNBE01000009.1"/>
</dbReference>
<dbReference type="GO" id="GO:0005507">
    <property type="term" value="F:copper ion binding"/>
    <property type="evidence" value="ECO:0007669"/>
    <property type="project" value="InterPro"/>
</dbReference>
<reference evidence="3 4" key="1">
    <citation type="submission" date="2016-10" db="EMBL/GenBank/DDBJ databases">
        <authorList>
            <person name="de Groot N.N."/>
        </authorList>
    </citation>
    <scope>NUCLEOTIDE SEQUENCE [LARGE SCALE GENOMIC DNA]</scope>
    <source>
        <strain evidence="3 4">CGMCC 4.3143</strain>
    </source>
</reference>
<dbReference type="PRINTS" id="PR00944">
    <property type="entry name" value="CUEXPORT"/>
</dbReference>
<dbReference type="SUPFAM" id="SSF55008">
    <property type="entry name" value="HMA, heavy metal-associated domain"/>
    <property type="match status" value="1"/>
</dbReference>
<evidence type="ECO:0000256" key="1">
    <source>
        <dbReference type="ARBA" id="ARBA00022723"/>
    </source>
</evidence>
<dbReference type="Pfam" id="PF00403">
    <property type="entry name" value="HMA"/>
    <property type="match status" value="1"/>
</dbReference>
<evidence type="ECO:0000313" key="3">
    <source>
        <dbReference type="EMBL" id="SDG10510.1"/>
    </source>
</evidence>